<dbReference type="EMBL" id="KN835526">
    <property type="protein sequence ID" value="KIK36463.1"/>
    <property type="molecule type" value="Genomic_DNA"/>
</dbReference>
<protein>
    <submittedName>
        <fullName evidence="1">Uncharacterized protein</fullName>
    </submittedName>
</protein>
<proteinExistence type="predicted"/>
<dbReference type="InParanoid" id="A0A0D0AX81"/>
<reference evidence="1 2" key="1">
    <citation type="submission" date="2014-04" db="EMBL/GenBank/DDBJ databases">
        <authorList>
            <consortium name="DOE Joint Genome Institute"/>
            <person name="Kuo A."/>
            <person name="Ruytinx J."/>
            <person name="Rineau F."/>
            <person name="Colpaert J."/>
            <person name="Kohler A."/>
            <person name="Nagy L.G."/>
            <person name="Floudas D."/>
            <person name="Copeland A."/>
            <person name="Barry K.W."/>
            <person name="Cichocki N."/>
            <person name="Veneault-Fourrey C."/>
            <person name="LaButti K."/>
            <person name="Lindquist E.A."/>
            <person name="Lipzen A."/>
            <person name="Lundell T."/>
            <person name="Morin E."/>
            <person name="Murat C."/>
            <person name="Sun H."/>
            <person name="Tunlid A."/>
            <person name="Henrissat B."/>
            <person name="Grigoriev I.V."/>
            <person name="Hibbett D.S."/>
            <person name="Martin F."/>
            <person name="Nordberg H.P."/>
            <person name="Cantor M.N."/>
            <person name="Hua S.X."/>
        </authorList>
    </citation>
    <scope>NUCLEOTIDE SEQUENCE [LARGE SCALE GENOMIC DNA]</scope>
    <source>
        <strain evidence="1 2">UH-Slu-Lm8-n1</strain>
    </source>
</reference>
<dbReference type="Proteomes" id="UP000054485">
    <property type="component" value="Unassembled WGS sequence"/>
</dbReference>
<sequence>MLARVTGTLIPIFHSSLHHLNLQPPCQLNGKFKKSVMNLVDTSVVTLCRYNEALCASQCSLSSLHAPGQRYLILLVVIAITTLFKINPPSDHGNYQVSPWIPR</sequence>
<evidence type="ECO:0000313" key="1">
    <source>
        <dbReference type="EMBL" id="KIK36463.1"/>
    </source>
</evidence>
<accession>A0A0D0AX81</accession>
<keyword evidence="2" id="KW-1185">Reference proteome</keyword>
<organism evidence="1 2">
    <name type="scientific">Suillus luteus UH-Slu-Lm8-n1</name>
    <dbReference type="NCBI Taxonomy" id="930992"/>
    <lineage>
        <taxon>Eukaryota</taxon>
        <taxon>Fungi</taxon>
        <taxon>Dikarya</taxon>
        <taxon>Basidiomycota</taxon>
        <taxon>Agaricomycotina</taxon>
        <taxon>Agaricomycetes</taxon>
        <taxon>Agaricomycetidae</taxon>
        <taxon>Boletales</taxon>
        <taxon>Suillineae</taxon>
        <taxon>Suillaceae</taxon>
        <taxon>Suillus</taxon>
    </lineage>
</organism>
<name>A0A0D0AX81_9AGAM</name>
<reference evidence="2" key="2">
    <citation type="submission" date="2015-01" db="EMBL/GenBank/DDBJ databases">
        <title>Evolutionary Origins and Diversification of the Mycorrhizal Mutualists.</title>
        <authorList>
            <consortium name="DOE Joint Genome Institute"/>
            <consortium name="Mycorrhizal Genomics Consortium"/>
            <person name="Kohler A."/>
            <person name="Kuo A."/>
            <person name="Nagy L.G."/>
            <person name="Floudas D."/>
            <person name="Copeland A."/>
            <person name="Barry K.W."/>
            <person name="Cichocki N."/>
            <person name="Veneault-Fourrey C."/>
            <person name="LaButti K."/>
            <person name="Lindquist E.A."/>
            <person name="Lipzen A."/>
            <person name="Lundell T."/>
            <person name="Morin E."/>
            <person name="Murat C."/>
            <person name="Riley R."/>
            <person name="Ohm R."/>
            <person name="Sun H."/>
            <person name="Tunlid A."/>
            <person name="Henrissat B."/>
            <person name="Grigoriev I.V."/>
            <person name="Hibbett D.S."/>
            <person name="Martin F."/>
        </authorList>
    </citation>
    <scope>NUCLEOTIDE SEQUENCE [LARGE SCALE GENOMIC DNA]</scope>
    <source>
        <strain evidence="2">UH-Slu-Lm8-n1</strain>
    </source>
</reference>
<evidence type="ECO:0000313" key="2">
    <source>
        <dbReference type="Proteomes" id="UP000054485"/>
    </source>
</evidence>
<dbReference type="HOGENOM" id="CLU_2265507_0_0_1"/>
<gene>
    <name evidence="1" type="ORF">CY34DRAFT_511001</name>
</gene>
<dbReference type="AlphaFoldDB" id="A0A0D0AX81"/>